<evidence type="ECO:0000313" key="2">
    <source>
        <dbReference type="EMBL" id="RVW82379.1"/>
    </source>
</evidence>
<evidence type="ECO:0000259" key="1">
    <source>
        <dbReference type="Pfam" id="PF14111"/>
    </source>
</evidence>
<name>A0A438HDE1_VITVI</name>
<dbReference type="Proteomes" id="UP000288805">
    <property type="component" value="Unassembled WGS sequence"/>
</dbReference>
<evidence type="ECO:0000313" key="3">
    <source>
        <dbReference type="Proteomes" id="UP000288805"/>
    </source>
</evidence>
<gene>
    <name evidence="2" type="ORF">CK203_045100</name>
</gene>
<feature type="domain" description="DUF4283" evidence="1">
    <location>
        <begin position="134"/>
        <end position="202"/>
    </location>
</feature>
<dbReference type="PANTHER" id="PTHR34427">
    <property type="entry name" value="DUF4283 DOMAIN PROTEIN"/>
    <property type="match status" value="1"/>
</dbReference>
<comment type="caution">
    <text evidence="2">The sequence shown here is derived from an EMBL/GenBank/DDBJ whole genome shotgun (WGS) entry which is preliminary data.</text>
</comment>
<organism evidence="2 3">
    <name type="scientific">Vitis vinifera</name>
    <name type="common">Grape</name>
    <dbReference type="NCBI Taxonomy" id="29760"/>
    <lineage>
        <taxon>Eukaryota</taxon>
        <taxon>Viridiplantae</taxon>
        <taxon>Streptophyta</taxon>
        <taxon>Embryophyta</taxon>
        <taxon>Tracheophyta</taxon>
        <taxon>Spermatophyta</taxon>
        <taxon>Magnoliopsida</taxon>
        <taxon>eudicotyledons</taxon>
        <taxon>Gunneridae</taxon>
        <taxon>Pentapetalae</taxon>
        <taxon>rosids</taxon>
        <taxon>Vitales</taxon>
        <taxon>Vitaceae</taxon>
        <taxon>Viteae</taxon>
        <taxon>Vitis</taxon>
    </lineage>
</organism>
<sequence length="303" mass="34627">MESKSFEISVEDVGGKLRGIILERCRGLSLWIRFGKSSLRCLLEGVEVCCREESFEREVRSWEEEGRKFRLERHTNEAERFILCFVHDVERKRFWGGRGGEERSFVKVVKAKVGRLGDAVWLQLGGRDLRSRDEQLGRYLVGRWGGAIVPVPDMALLRRWGVRLWNLKGGVSFSNLGGGLFLAEFEDAVEAKRMLRRGIRCFEHKVRAVGLPLQFWNQEVFRKLRDSCGGFIVVDNDTTNFVQLQWARLWKERSGVRDEGEMDSCTRSSMGLSQVQAQAPKVETACSKGKVRARKVGVDADLP</sequence>
<dbReference type="Pfam" id="PF14111">
    <property type="entry name" value="DUF4283"/>
    <property type="match status" value="1"/>
</dbReference>
<dbReference type="InterPro" id="IPR025558">
    <property type="entry name" value="DUF4283"/>
</dbReference>
<accession>A0A438HDE1</accession>
<proteinExistence type="predicted"/>
<protein>
    <recommendedName>
        <fullName evidence="1">DUF4283 domain-containing protein</fullName>
    </recommendedName>
</protein>
<dbReference type="EMBL" id="QGNW01000241">
    <property type="protein sequence ID" value="RVW82379.1"/>
    <property type="molecule type" value="Genomic_DNA"/>
</dbReference>
<dbReference type="AlphaFoldDB" id="A0A438HDE1"/>
<dbReference type="PANTHER" id="PTHR34427:SF5">
    <property type="entry name" value="DUF4283 DOMAIN-CONTAINING PROTEIN"/>
    <property type="match status" value="1"/>
</dbReference>
<reference evidence="2 3" key="1">
    <citation type="journal article" date="2018" name="PLoS Genet.">
        <title>Population sequencing reveals clonal diversity and ancestral inbreeding in the grapevine cultivar Chardonnay.</title>
        <authorList>
            <person name="Roach M.J."/>
            <person name="Johnson D.L."/>
            <person name="Bohlmann J."/>
            <person name="van Vuuren H.J."/>
            <person name="Jones S.J."/>
            <person name="Pretorius I.S."/>
            <person name="Schmidt S.A."/>
            <person name="Borneman A.R."/>
        </authorList>
    </citation>
    <scope>NUCLEOTIDE SEQUENCE [LARGE SCALE GENOMIC DNA]</scope>
    <source>
        <strain evidence="3">cv. Chardonnay</strain>
        <tissue evidence="2">Leaf</tissue>
    </source>
</reference>